<dbReference type="InterPro" id="IPR036250">
    <property type="entry name" value="AcylCo_DH-like_C"/>
</dbReference>
<evidence type="ECO:0000256" key="2">
    <source>
        <dbReference type="ARBA" id="ARBA00009347"/>
    </source>
</evidence>
<dbReference type="Gene3D" id="1.20.140.10">
    <property type="entry name" value="Butyryl-CoA Dehydrogenase, subunit A, domain 3"/>
    <property type="match status" value="1"/>
</dbReference>
<evidence type="ECO:0000256" key="5">
    <source>
        <dbReference type="ARBA" id="ARBA00023002"/>
    </source>
</evidence>
<dbReference type="EMBL" id="JACJVJ010000003">
    <property type="protein sequence ID" value="MBC2778980.1"/>
    <property type="molecule type" value="Genomic_DNA"/>
</dbReference>
<keyword evidence="3" id="KW-0285">Flavoprotein</keyword>
<organism evidence="7 8">
    <name type="scientific">Parasphingopyxis marina</name>
    <dbReference type="NCBI Taxonomy" id="2761622"/>
    <lineage>
        <taxon>Bacteria</taxon>
        <taxon>Pseudomonadati</taxon>
        <taxon>Pseudomonadota</taxon>
        <taxon>Alphaproteobacteria</taxon>
        <taxon>Sphingomonadales</taxon>
        <taxon>Sphingomonadaceae</taxon>
        <taxon>Parasphingopyxis</taxon>
    </lineage>
</organism>
<dbReference type="GO" id="GO:0003995">
    <property type="term" value="F:acyl-CoA dehydrogenase activity"/>
    <property type="evidence" value="ECO:0007669"/>
    <property type="project" value="TreeGrafter"/>
</dbReference>
<dbReference type="InterPro" id="IPR009100">
    <property type="entry name" value="AcylCoA_DH/oxidase_NM_dom_sf"/>
</dbReference>
<feature type="domain" description="Acyl-CoA dehydrogenase/oxidase C-terminal" evidence="6">
    <location>
        <begin position="182"/>
        <end position="300"/>
    </location>
</feature>
<dbReference type="Gene3D" id="1.10.540.10">
    <property type="entry name" value="Acyl-CoA dehydrogenase/oxidase, N-terminal domain"/>
    <property type="match status" value="1"/>
</dbReference>
<protein>
    <submittedName>
        <fullName evidence="7">Acyl-CoA dehydrogenase family protein</fullName>
    </submittedName>
</protein>
<evidence type="ECO:0000256" key="1">
    <source>
        <dbReference type="ARBA" id="ARBA00001974"/>
    </source>
</evidence>
<dbReference type="InterPro" id="IPR009075">
    <property type="entry name" value="AcylCo_DH/oxidase_C"/>
</dbReference>
<gene>
    <name evidence="7" type="ORF">H6P80_15250</name>
</gene>
<reference evidence="7 8" key="1">
    <citation type="submission" date="2020-08" db="EMBL/GenBank/DDBJ databases">
        <title>Draft genome sequence of Parasphingopyxis sp. GrpM-11.</title>
        <authorList>
            <person name="Oh J."/>
            <person name="Roh D.-H."/>
        </authorList>
    </citation>
    <scope>NUCLEOTIDE SEQUENCE [LARGE SCALE GENOMIC DNA]</scope>
    <source>
        <strain evidence="7 8">GrpM-11</strain>
    </source>
</reference>
<dbReference type="Pfam" id="PF00441">
    <property type="entry name" value="Acyl-CoA_dh_1"/>
    <property type="match status" value="1"/>
</dbReference>
<accession>A0A842I3I8</accession>
<keyword evidence="5" id="KW-0560">Oxidoreductase</keyword>
<evidence type="ECO:0000256" key="4">
    <source>
        <dbReference type="ARBA" id="ARBA00022827"/>
    </source>
</evidence>
<dbReference type="InterPro" id="IPR037069">
    <property type="entry name" value="AcylCoA_DH/ox_N_sf"/>
</dbReference>
<comment type="similarity">
    <text evidence="2">Belongs to the acyl-CoA dehydrogenase family.</text>
</comment>
<name>A0A842I3I8_9SPHN</name>
<dbReference type="RefSeq" id="WP_185802281.1">
    <property type="nucleotide sequence ID" value="NZ_JACJVJ010000003.1"/>
</dbReference>
<dbReference type="PANTHER" id="PTHR43884:SF20">
    <property type="entry name" value="ACYL-COA DEHYDROGENASE FADE28"/>
    <property type="match status" value="1"/>
</dbReference>
<dbReference type="AlphaFoldDB" id="A0A842I3I8"/>
<keyword evidence="8" id="KW-1185">Reference proteome</keyword>
<dbReference type="PANTHER" id="PTHR43884">
    <property type="entry name" value="ACYL-COA DEHYDROGENASE"/>
    <property type="match status" value="1"/>
</dbReference>
<sequence length="347" mass="37942">MNDRRTILTETVDRLFANLAEVGAREDGGKEFDGHWQSIEAIGLPLLMIPEEAGGFGGDWEDAGVVFRALGAHGLGLPLGETVLARAWLGRIGHKAPEGVGLFAFAKEGPDESATTLNDLPWTDRADWILLLRPDRWSLLDAAGAETRERNLLSGDPRASLVFHALDPIADGPLSEGTAMFFAEAALLRACQIAGAIETMLILAIDHVRERRQFGRPLARFQAIQHQLAILAEENAAASCAAASACQSATLGEAGFEIAAAKWRASRAADIAADIAHQVHGAIGFTREYALHAFTLRARAWGRDFGNETYWARTVGRIALAERPKPLWHWLTDRSDRLLETERKRNE</sequence>
<evidence type="ECO:0000313" key="7">
    <source>
        <dbReference type="EMBL" id="MBC2778980.1"/>
    </source>
</evidence>
<dbReference type="Proteomes" id="UP000564378">
    <property type="component" value="Unassembled WGS sequence"/>
</dbReference>
<proteinExistence type="inferred from homology"/>
<comment type="caution">
    <text evidence="7">The sequence shown here is derived from an EMBL/GenBank/DDBJ whole genome shotgun (WGS) entry which is preliminary data.</text>
</comment>
<comment type="cofactor">
    <cofactor evidence="1">
        <name>FAD</name>
        <dbReference type="ChEBI" id="CHEBI:57692"/>
    </cofactor>
</comment>
<evidence type="ECO:0000259" key="6">
    <source>
        <dbReference type="Pfam" id="PF00441"/>
    </source>
</evidence>
<dbReference type="SUPFAM" id="SSF56645">
    <property type="entry name" value="Acyl-CoA dehydrogenase NM domain-like"/>
    <property type="match status" value="1"/>
</dbReference>
<dbReference type="SUPFAM" id="SSF47203">
    <property type="entry name" value="Acyl-CoA dehydrogenase C-terminal domain-like"/>
    <property type="match status" value="1"/>
</dbReference>
<dbReference type="GO" id="GO:0050660">
    <property type="term" value="F:flavin adenine dinucleotide binding"/>
    <property type="evidence" value="ECO:0007669"/>
    <property type="project" value="InterPro"/>
</dbReference>
<keyword evidence="4" id="KW-0274">FAD</keyword>
<evidence type="ECO:0000256" key="3">
    <source>
        <dbReference type="ARBA" id="ARBA00022630"/>
    </source>
</evidence>
<evidence type="ECO:0000313" key="8">
    <source>
        <dbReference type="Proteomes" id="UP000564378"/>
    </source>
</evidence>